<keyword evidence="3" id="KW-1185">Reference proteome</keyword>
<evidence type="ECO:0000256" key="1">
    <source>
        <dbReference type="SAM" id="MobiDB-lite"/>
    </source>
</evidence>
<feature type="region of interest" description="Disordered" evidence="1">
    <location>
        <begin position="1"/>
        <end position="35"/>
    </location>
</feature>
<accession>A0A9Q0TX08</accession>
<comment type="caution">
    <text evidence="2">The sequence shown here is derived from an EMBL/GenBank/DDBJ whole genome shotgun (WGS) entry which is preliminary data.</text>
</comment>
<dbReference type="Proteomes" id="UP001151532">
    <property type="component" value="Chromosome 10"/>
</dbReference>
<dbReference type="InterPro" id="IPR021916">
    <property type="entry name" value="DUF3527"/>
</dbReference>
<evidence type="ECO:0000313" key="2">
    <source>
        <dbReference type="EMBL" id="KAJ6719362.1"/>
    </source>
</evidence>
<reference evidence="2" key="2">
    <citation type="journal article" date="2023" name="Int. J. Mol. Sci.">
        <title>De Novo Assembly and Annotation of 11 Diverse Shrub Willow (Salix) Genomes Reveals Novel Gene Organization in Sex-Linked Regions.</title>
        <authorList>
            <person name="Hyden B."/>
            <person name="Feng K."/>
            <person name="Yates T.B."/>
            <person name="Jawdy S."/>
            <person name="Cereghino C."/>
            <person name="Smart L.B."/>
            <person name="Muchero W."/>
        </authorList>
    </citation>
    <scope>NUCLEOTIDE SEQUENCE</scope>
    <source>
        <tissue evidence="2">Shoot tip</tissue>
    </source>
</reference>
<dbReference type="OrthoDB" id="767438at2759"/>
<protein>
    <submittedName>
        <fullName evidence="2">Uncharacterized protein</fullName>
    </submittedName>
</protein>
<organism evidence="2 3">
    <name type="scientific">Salix purpurea</name>
    <name type="common">Purple osier willow</name>
    <dbReference type="NCBI Taxonomy" id="77065"/>
    <lineage>
        <taxon>Eukaryota</taxon>
        <taxon>Viridiplantae</taxon>
        <taxon>Streptophyta</taxon>
        <taxon>Embryophyta</taxon>
        <taxon>Tracheophyta</taxon>
        <taxon>Spermatophyta</taxon>
        <taxon>Magnoliopsida</taxon>
        <taxon>eudicotyledons</taxon>
        <taxon>Gunneridae</taxon>
        <taxon>Pentapetalae</taxon>
        <taxon>rosids</taxon>
        <taxon>fabids</taxon>
        <taxon>Malpighiales</taxon>
        <taxon>Salicaceae</taxon>
        <taxon>Saliceae</taxon>
        <taxon>Salix</taxon>
    </lineage>
</organism>
<evidence type="ECO:0000313" key="3">
    <source>
        <dbReference type="Proteomes" id="UP001151532"/>
    </source>
</evidence>
<dbReference type="Pfam" id="PF12043">
    <property type="entry name" value="DUF3527"/>
    <property type="match status" value="2"/>
</dbReference>
<feature type="compositionally biased region" description="Basic and acidic residues" evidence="1">
    <location>
        <begin position="12"/>
        <end position="29"/>
    </location>
</feature>
<proteinExistence type="predicted"/>
<dbReference type="PANTHER" id="PTHR31390">
    <property type="entry name" value="EXPRESSED PROTEIN"/>
    <property type="match status" value="1"/>
</dbReference>
<sequence length="592" mass="66073">MDDTFANAQKDGQGKEDSLHSLSHDRELSGDQELDYSQSKSRRLIRRVNSHQYLLLKVKQLQRSKSCIKDSFLRSIHVLDSWIPKHIITIDEKYLRRCLEFIHASTSQAVPCNDSMYLDWGNRGFFSDGLDIAKIGNQNTCSLAGFDFDCQLAGTGSVVISPEEQWIAGSIMGSKSMVNILKSPLLRRYGAYDGDGNFEKVISSDVKGSICYDFMDSPGGLSSYSSHELDNRAQIPGSHKYEPESLHKRFVSMASTNSTSSDQSSSSPSAAVTRGTLQYTWKGGNPRFIFSLDDQKVVYVANFYNVDSADDKAPEYIYLFHSRKGGQEEHMNHDKESRLWESCKVQAMTPGRTRDCQAGWWKCSGPTTQSRRELTPDLMDLSVQYWRILLGSLFNRETTTWTHLVWANLLENHLPPNLELAAILVRDHLPEKRPEKAGGWGLNFLKNEAVTQAKDTMKSSVLSACCAQDTSDCSTSINILIPAGLHGGPRTRNGGPSSLIDRWRSDMQGECKLINLFIQGSENGAPPLRMVNVHDGVKVGRFMVQLDVVVTLLLYQCFASFISTLEASFLCSLGLVDLVSSALKAWLISKAE</sequence>
<dbReference type="AlphaFoldDB" id="A0A9Q0TX08"/>
<dbReference type="EMBL" id="JAPFFK010000014">
    <property type="protein sequence ID" value="KAJ6719362.1"/>
    <property type="molecule type" value="Genomic_DNA"/>
</dbReference>
<name>A0A9Q0TX08_SALPP</name>
<reference evidence="2" key="1">
    <citation type="submission" date="2022-11" db="EMBL/GenBank/DDBJ databases">
        <authorList>
            <person name="Hyden B.L."/>
            <person name="Feng K."/>
            <person name="Yates T."/>
            <person name="Jawdy S."/>
            <person name="Smart L.B."/>
            <person name="Muchero W."/>
        </authorList>
    </citation>
    <scope>NUCLEOTIDE SEQUENCE</scope>
    <source>
        <tissue evidence="2">Shoot tip</tissue>
    </source>
</reference>
<gene>
    <name evidence="2" type="ORF">OIU79_007089</name>
</gene>
<dbReference type="PANTHER" id="PTHR31390:SF2">
    <property type="entry name" value="EXPRESSED PROTEIN"/>
    <property type="match status" value="1"/>
</dbReference>